<feature type="compositionally biased region" description="Polar residues" evidence="4">
    <location>
        <begin position="40"/>
        <end position="51"/>
    </location>
</feature>
<comment type="caution">
    <text evidence="5">The sequence shown here is derived from an EMBL/GenBank/DDBJ whole genome shotgun (WGS) entry which is preliminary data.</text>
</comment>
<protein>
    <submittedName>
        <fullName evidence="5">GRAS family transcription factor isoform 4</fullName>
    </submittedName>
</protein>
<feature type="region of interest" description="Disordered" evidence="4">
    <location>
        <begin position="21"/>
        <end position="51"/>
    </location>
</feature>
<keyword evidence="6" id="KW-1185">Reference proteome</keyword>
<dbReference type="PROSITE" id="PS50985">
    <property type="entry name" value="GRAS"/>
    <property type="match status" value="1"/>
</dbReference>
<dbReference type="AlphaFoldDB" id="A0A6A2YHM1"/>
<dbReference type="EMBL" id="VEPZ02001363">
    <property type="protein sequence ID" value="KAE8677289.1"/>
    <property type="molecule type" value="Genomic_DNA"/>
</dbReference>
<gene>
    <name evidence="5" type="ORF">F3Y22_tig00111540pilonHSYRG00150</name>
</gene>
<keyword evidence="2" id="KW-0804">Transcription</keyword>
<evidence type="ECO:0000313" key="5">
    <source>
        <dbReference type="EMBL" id="KAE8677289.1"/>
    </source>
</evidence>
<feature type="short sequence motif" description="VHIID" evidence="3">
    <location>
        <begin position="282"/>
        <end position="286"/>
    </location>
</feature>
<feature type="region of interest" description="SAW" evidence="3">
    <location>
        <begin position="437"/>
        <end position="455"/>
    </location>
</feature>
<dbReference type="Pfam" id="PF03514">
    <property type="entry name" value="GRAS"/>
    <property type="match status" value="1"/>
</dbReference>
<accession>A0A6A2YHM1</accession>
<sequence>MDSHHLFRSYGVTGAGLSNSTSYSTIPSIPNRPSYLKSDVGNSPNSPFSTQVDCDTKTTLNDSQKHSSTENLSGLGLSCNFSLESNDCFHPSSPSVNCRSKSLPIYSGGTSYMQDSKSSQEMLYTLQELGTLLMEPEGDEEVMTLSASCGESSRSKGTVPRSRSWNLEPRGSLVLQSQTSFVSRHRQSTEVVHDEKRQKGITDLSSHYILPVNLKQWLVACGKALSENNIDEFDKLIAKAKNAVSICGEPIQRLGAYMVELQGRKHRANGAIAEACRTEDRIHIIDFQIAQGTQWVTLLQALAARPGGAPHVQITGIDDPVSKYARRGGLEAVGRRLLALSEQFSIPVEFHGVPVFAPDITRDMLSVRPEEALAVNFPLQLHHTPDESVDVNNPRDGLLRLVKSLSPNVTTLDSKHYTLVEKDGAMLLRWKDRNLISASLGSAERLKPGIHTKIM</sequence>
<evidence type="ECO:0000256" key="1">
    <source>
        <dbReference type="ARBA" id="ARBA00023015"/>
    </source>
</evidence>
<evidence type="ECO:0000313" key="6">
    <source>
        <dbReference type="Proteomes" id="UP000436088"/>
    </source>
</evidence>
<dbReference type="InterPro" id="IPR005202">
    <property type="entry name" value="TF_GRAS"/>
</dbReference>
<comment type="similarity">
    <text evidence="3">Belongs to the GRAS family.</text>
</comment>
<dbReference type="Proteomes" id="UP000436088">
    <property type="component" value="Unassembled WGS sequence"/>
</dbReference>
<name>A0A6A2YHM1_HIBSY</name>
<reference evidence="5" key="1">
    <citation type="submission" date="2019-09" db="EMBL/GenBank/DDBJ databases">
        <title>Draft genome information of white flower Hibiscus syriacus.</title>
        <authorList>
            <person name="Kim Y.-M."/>
        </authorList>
    </citation>
    <scope>NUCLEOTIDE SEQUENCE [LARGE SCALE GENOMIC DNA]</scope>
    <source>
        <strain evidence="5">YM2019G1</strain>
    </source>
</reference>
<organism evidence="5 6">
    <name type="scientific">Hibiscus syriacus</name>
    <name type="common">Rose of Sharon</name>
    <dbReference type="NCBI Taxonomy" id="106335"/>
    <lineage>
        <taxon>Eukaryota</taxon>
        <taxon>Viridiplantae</taxon>
        <taxon>Streptophyta</taxon>
        <taxon>Embryophyta</taxon>
        <taxon>Tracheophyta</taxon>
        <taxon>Spermatophyta</taxon>
        <taxon>Magnoliopsida</taxon>
        <taxon>eudicotyledons</taxon>
        <taxon>Gunneridae</taxon>
        <taxon>Pentapetalae</taxon>
        <taxon>rosids</taxon>
        <taxon>malvids</taxon>
        <taxon>Malvales</taxon>
        <taxon>Malvaceae</taxon>
        <taxon>Malvoideae</taxon>
        <taxon>Hibiscus</taxon>
    </lineage>
</organism>
<proteinExistence type="inferred from homology"/>
<evidence type="ECO:0000256" key="2">
    <source>
        <dbReference type="ARBA" id="ARBA00023163"/>
    </source>
</evidence>
<comment type="caution">
    <text evidence="3">Lacks conserved residue(s) required for the propagation of feature annotation.</text>
</comment>
<dbReference type="PANTHER" id="PTHR31636">
    <property type="entry name" value="OSJNBA0084A10.13 PROTEIN-RELATED"/>
    <property type="match status" value="1"/>
</dbReference>
<evidence type="ECO:0000256" key="4">
    <source>
        <dbReference type="SAM" id="MobiDB-lite"/>
    </source>
</evidence>
<keyword evidence="1" id="KW-0805">Transcription regulation</keyword>
<evidence type="ECO:0000256" key="3">
    <source>
        <dbReference type="PROSITE-ProRule" id="PRU01191"/>
    </source>
</evidence>